<sequence length="84" mass="9948">MEVLYYTRNKCELCNEGKLLLQLLQEDYPFKIIEKDIDDSDELTERFGLMIPVVEISGEIVQYGRIDLLDLEDKLKDYTNRKDT</sequence>
<dbReference type="RefSeq" id="WP_191814425.1">
    <property type="nucleotide sequence ID" value="NZ_JACSPV010000032.1"/>
</dbReference>
<protein>
    <submittedName>
        <fullName evidence="1">Glutaredoxin family protein</fullName>
    </submittedName>
</protein>
<accession>A0ABR8VQ19</accession>
<dbReference type="SUPFAM" id="SSF52833">
    <property type="entry name" value="Thioredoxin-like"/>
    <property type="match status" value="1"/>
</dbReference>
<dbReference type="InterPro" id="IPR008554">
    <property type="entry name" value="Glutaredoxin-like"/>
</dbReference>
<proteinExistence type="predicted"/>
<dbReference type="Gene3D" id="3.40.30.10">
    <property type="entry name" value="Glutaredoxin"/>
    <property type="match status" value="1"/>
</dbReference>
<reference evidence="1 2" key="1">
    <citation type="submission" date="2020-08" db="EMBL/GenBank/DDBJ databases">
        <title>A Genomic Blueprint of the Chicken Gut Microbiome.</title>
        <authorList>
            <person name="Gilroy R."/>
            <person name="Ravi A."/>
            <person name="Getino M."/>
            <person name="Pursley I."/>
            <person name="Horton D.L."/>
            <person name="Alikhan N.-F."/>
            <person name="Baker D."/>
            <person name="Gharbi K."/>
            <person name="Hall N."/>
            <person name="Watson M."/>
            <person name="Adriaenssens E.M."/>
            <person name="Foster-Nyarko E."/>
            <person name="Jarju S."/>
            <person name="Secka A."/>
            <person name="Antonio M."/>
            <person name="Oren A."/>
            <person name="Chaudhuri R."/>
            <person name="La Ragione R.M."/>
            <person name="Hildebrand F."/>
            <person name="Pallen M.J."/>
        </authorList>
    </citation>
    <scope>NUCLEOTIDE SEQUENCE [LARGE SCALE GENOMIC DNA]</scope>
    <source>
        <strain evidence="1 2">Sa1BUA2</strain>
    </source>
</reference>
<dbReference type="Proteomes" id="UP000648182">
    <property type="component" value="Unassembled WGS sequence"/>
</dbReference>
<evidence type="ECO:0000313" key="2">
    <source>
        <dbReference type="Proteomes" id="UP000648182"/>
    </source>
</evidence>
<keyword evidence="2" id="KW-1185">Reference proteome</keyword>
<organism evidence="1 2">
    <name type="scientific">Bacillus norwichensis</name>
    <dbReference type="NCBI Taxonomy" id="2762217"/>
    <lineage>
        <taxon>Bacteria</taxon>
        <taxon>Bacillati</taxon>
        <taxon>Bacillota</taxon>
        <taxon>Bacilli</taxon>
        <taxon>Bacillales</taxon>
        <taxon>Bacillaceae</taxon>
        <taxon>Bacillus</taxon>
    </lineage>
</organism>
<evidence type="ECO:0000313" key="1">
    <source>
        <dbReference type="EMBL" id="MBD8006516.1"/>
    </source>
</evidence>
<dbReference type="InterPro" id="IPR036249">
    <property type="entry name" value="Thioredoxin-like_sf"/>
</dbReference>
<comment type="caution">
    <text evidence="1">The sequence shown here is derived from an EMBL/GenBank/DDBJ whole genome shotgun (WGS) entry which is preliminary data.</text>
</comment>
<dbReference type="Pfam" id="PF05768">
    <property type="entry name" value="Glrx-like"/>
    <property type="match status" value="1"/>
</dbReference>
<dbReference type="EMBL" id="JACSPV010000032">
    <property type="protein sequence ID" value="MBD8006516.1"/>
    <property type="molecule type" value="Genomic_DNA"/>
</dbReference>
<gene>
    <name evidence="1" type="ORF">H9631_15660</name>
</gene>
<name>A0ABR8VQ19_9BACI</name>